<evidence type="ECO:0000313" key="1">
    <source>
        <dbReference type="EMBL" id="OXA64775.1"/>
    </source>
</evidence>
<keyword evidence="2" id="KW-1185">Reference proteome</keyword>
<dbReference type="EMBL" id="LNIX01000001">
    <property type="protein sequence ID" value="OXA64775.1"/>
    <property type="molecule type" value="Genomic_DNA"/>
</dbReference>
<name>A0A226F4P2_FOLCA</name>
<dbReference type="OrthoDB" id="3000963at2759"/>
<proteinExistence type="predicted"/>
<dbReference type="Proteomes" id="UP000198287">
    <property type="component" value="Unassembled WGS sequence"/>
</dbReference>
<accession>A0A226F4P2</accession>
<protein>
    <submittedName>
        <fullName evidence="1">Uncharacterized protein</fullName>
    </submittedName>
</protein>
<gene>
    <name evidence="1" type="ORF">Fcan01_01089</name>
</gene>
<comment type="caution">
    <text evidence="1">The sequence shown here is derived from an EMBL/GenBank/DDBJ whole genome shotgun (WGS) entry which is preliminary data.</text>
</comment>
<evidence type="ECO:0000313" key="2">
    <source>
        <dbReference type="Proteomes" id="UP000198287"/>
    </source>
</evidence>
<dbReference type="AlphaFoldDB" id="A0A226F4P2"/>
<sequence length="222" mass="24534">MATGPPPQYSFANPEDSGNTTFQEKNAVTTQVQPLLVAPVRVVRLPDHFTAAPMNITCNVCHAQIRTMTEESCNPICFSGQTLCKIGEELCDGTCFKPERLKCIKIIGNTTGRGYTPVTIKLCRHEESLCAREGHSGHWAHCYDPTFEECHVVRSDAKVCPKGSKLCGTHSAACFNPELQDCLKDEESNNNSSQEVLCHKGQKVCGSSCYWPGFYNCLRPKK</sequence>
<organism evidence="1 2">
    <name type="scientific">Folsomia candida</name>
    <name type="common">Springtail</name>
    <dbReference type="NCBI Taxonomy" id="158441"/>
    <lineage>
        <taxon>Eukaryota</taxon>
        <taxon>Metazoa</taxon>
        <taxon>Ecdysozoa</taxon>
        <taxon>Arthropoda</taxon>
        <taxon>Hexapoda</taxon>
        <taxon>Collembola</taxon>
        <taxon>Entomobryomorpha</taxon>
        <taxon>Isotomoidea</taxon>
        <taxon>Isotomidae</taxon>
        <taxon>Proisotominae</taxon>
        <taxon>Folsomia</taxon>
    </lineage>
</organism>
<reference evidence="1 2" key="1">
    <citation type="submission" date="2015-12" db="EMBL/GenBank/DDBJ databases">
        <title>The genome of Folsomia candida.</title>
        <authorList>
            <person name="Faddeeva A."/>
            <person name="Derks M.F."/>
            <person name="Anvar Y."/>
            <person name="Smit S."/>
            <person name="Van Straalen N."/>
            <person name="Roelofs D."/>
        </authorList>
    </citation>
    <scope>NUCLEOTIDE SEQUENCE [LARGE SCALE GENOMIC DNA]</scope>
    <source>
        <strain evidence="1 2">VU population</strain>
        <tissue evidence="1">Whole body</tissue>
    </source>
</reference>